<name>A0AAV4UPI4_9ARAC</name>
<keyword evidence="1" id="KW-0812">Transmembrane</keyword>
<evidence type="ECO:0000313" key="2">
    <source>
        <dbReference type="EMBL" id="GIY59887.1"/>
    </source>
</evidence>
<accession>A0AAV4UPI4</accession>
<keyword evidence="1" id="KW-0472">Membrane</keyword>
<dbReference type="EMBL" id="BPLQ01011730">
    <property type="protein sequence ID" value="GIY59887.1"/>
    <property type="molecule type" value="Genomic_DNA"/>
</dbReference>
<evidence type="ECO:0000256" key="1">
    <source>
        <dbReference type="SAM" id="Phobius"/>
    </source>
</evidence>
<feature type="transmembrane region" description="Helical" evidence="1">
    <location>
        <begin position="12"/>
        <end position="30"/>
    </location>
</feature>
<evidence type="ECO:0000313" key="3">
    <source>
        <dbReference type="Proteomes" id="UP001054837"/>
    </source>
</evidence>
<keyword evidence="3" id="KW-1185">Reference proteome</keyword>
<organism evidence="2 3">
    <name type="scientific">Caerostris darwini</name>
    <dbReference type="NCBI Taxonomy" id="1538125"/>
    <lineage>
        <taxon>Eukaryota</taxon>
        <taxon>Metazoa</taxon>
        <taxon>Ecdysozoa</taxon>
        <taxon>Arthropoda</taxon>
        <taxon>Chelicerata</taxon>
        <taxon>Arachnida</taxon>
        <taxon>Araneae</taxon>
        <taxon>Araneomorphae</taxon>
        <taxon>Entelegynae</taxon>
        <taxon>Araneoidea</taxon>
        <taxon>Araneidae</taxon>
        <taxon>Caerostris</taxon>
    </lineage>
</organism>
<dbReference type="Proteomes" id="UP001054837">
    <property type="component" value="Unassembled WGS sequence"/>
</dbReference>
<sequence length="162" mass="17927">MVALSFRQVFNLLILILCCQIPFIAATFLIKDLAIAAILGGILKPRFVPLPIPLPIPFTVNKHIRKPYPVPIYSHSFAAHQVNDVHPGSLGDLYQQQHFGASQALAQLQTASENIDSWVQQLSLNSGALKVSHSNNIPIIQDGGFNEFDADFSNIHGSEDWW</sequence>
<reference evidence="2 3" key="1">
    <citation type="submission" date="2021-06" db="EMBL/GenBank/DDBJ databases">
        <title>Caerostris darwini draft genome.</title>
        <authorList>
            <person name="Kono N."/>
            <person name="Arakawa K."/>
        </authorList>
    </citation>
    <scope>NUCLEOTIDE SEQUENCE [LARGE SCALE GENOMIC DNA]</scope>
</reference>
<comment type="caution">
    <text evidence="2">The sequence shown here is derived from an EMBL/GenBank/DDBJ whole genome shotgun (WGS) entry which is preliminary data.</text>
</comment>
<keyword evidence="1" id="KW-1133">Transmembrane helix</keyword>
<protein>
    <submittedName>
        <fullName evidence="2">Uncharacterized protein</fullName>
    </submittedName>
</protein>
<gene>
    <name evidence="2" type="primary">AVEN_55282_1</name>
    <name evidence="2" type="ORF">CDAR_95641</name>
</gene>
<proteinExistence type="predicted"/>
<dbReference type="AlphaFoldDB" id="A0AAV4UPI4"/>